<dbReference type="PANTHER" id="PTHR45024:SF2">
    <property type="entry name" value="SCP2 DOMAIN-CONTAINING PROTEIN"/>
    <property type="match status" value="1"/>
</dbReference>
<evidence type="ECO:0000313" key="5">
    <source>
        <dbReference type="EMBL" id="MDA0634870.1"/>
    </source>
</evidence>
<dbReference type="SMART" id="SM00822">
    <property type="entry name" value="PKS_KR"/>
    <property type="match status" value="1"/>
</dbReference>
<dbReference type="RefSeq" id="WP_270155698.1">
    <property type="nucleotide sequence ID" value="NZ_JAPNNL010000053.1"/>
</dbReference>
<name>A0ABT4SCK2_9ACTN</name>
<evidence type="ECO:0000256" key="3">
    <source>
        <dbReference type="RuleBase" id="RU000363"/>
    </source>
</evidence>
<dbReference type="SUPFAM" id="SSF51735">
    <property type="entry name" value="NAD(P)-binding Rossmann-fold domains"/>
    <property type="match status" value="1"/>
</dbReference>
<sequence>MMFSPGPYEEFDLTGHACVVTGAAQGIGAAEARVLARRGAVVVCADRADTGPVVDEIRDAGGAAVSWHGDLAEPGAAEDVLAVAEDTGAPVSVLVNNAGIVRDRMVFNLDDADWDAVLAVNLTAPFRLCRALARHWRAQPGRAGRRIINTSSESGLYGNAGQSNYAAAKAGLAALTLTLAAELSRHGVRVNAIAPRARTPMSEAAFGALPGGAGALPPERVAALVAWLAGPSGEDVTGQVFVVAGDVVQRMRTWAPVREVRQPEEWSPETGARFREELFGGDSTRHEPAPISALFTGEAVR</sequence>
<reference evidence="5" key="1">
    <citation type="submission" date="2022-11" db="EMBL/GenBank/DDBJ databases">
        <title>Nonomuraea corallina sp. nov., a new species of the genus Nonomuraea isolated from sea side sediment in Thai sea.</title>
        <authorList>
            <person name="Ngamcharungchit C."/>
            <person name="Matsumoto A."/>
            <person name="Suriyachadkun C."/>
            <person name="Panbangred W."/>
            <person name="Inahashi Y."/>
            <person name="Intra B."/>
        </authorList>
    </citation>
    <scope>NUCLEOTIDE SEQUENCE</scope>
    <source>
        <strain evidence="5">MCN248</strain>
    </source>
</reference>
<dbReference type="EMBL" id="JAPNNL010000053">
    <property type="protein sequence ID" value="MDA0634870.1"/>
    <property type="molecule type" value="Genomic_DNA"/>
</dbReference>
<comment type="caution">
    <text evidence="5">The sequence shown here is derived from an EMBL/GenBank/DDBJ whole genome shotgun (WGS) entry which is preliminary data.</text>
</comment>
<dbReference type="InterPro" id="IPR036291">
    <property type="entry name" value="NAD(P)-bd_dom_sf"/>
</dbReference>
<accession>A0ABT4SCK2</accession>
<dbReference type="PANTHER" id="PTHR45024">
    <property type="entry name" value="DEHYDROGENASES, SHORT CHAIN"/>
    <property type="match status" value="1"/>
</dbReference>
<evidence type="ECO:0000256" key="2">
    <source>
        <dbReference type="ARBA" id="ARBA00023002"/>
    </source>
</evidence>
<comment type="similarity">
    <text evidence="1 3">Belongs to the short-chain dehydrogenases/reductases (SDR) family.</text>
</comment>
<dbReference type="InterPro" id="IPR057326">
    <property type="entry name" value="KR_dom"/>
</dbReference>
<proteinExistence type="inferred from homology"/>
<dbReference type="PROSITE" id="PS00061">
    <property type="entry name" value="ADH_SHORT"/>
    <property type="match status" value="1"/>
</dbReference>
<dbReference type="InterPro" id="IPR002347">
    <property type="entry name" value="SDR_fam"/>
</dbReference>
<dbReference type="InterPro" id="IPR020904">
    <property type="entry name" value="Sc_DH/Rdtase_CS"/>
</dbReference>
<dbReference type="Proteomes" id="UP001144036">
    <property type="component" value="Unassembled WGS sequence"/>
</dbReference>
<dbReference type="Gene3D" id="3.40.50.720">
    <property type="entry name" value="NAD(P)-binding Rossmann-like Domain"/>
    <property type="match status" value="1"/>
</dbReference>
<protein>
    <submittedName>
        <fullName evidence="5">SDR family NAD(P)-dependent oxidoreductase</fullName>
    </submittedName>
</protein>
<organism evidence="5 6">
    <name type="scientific">Nonomuraea corallina</name>
    <dbReference type="NCBI Taxonomy" id="2989783"/>
    <lineage>
        <taxon>Bacteria</taxon>
        <taxon>Bacillati</taxon>
        <taxon>Actinomycetota</taxon>
        <taxon>Actinomycetes</taxon>
        <taxon>Streptosporangiales</taxon>
        <taxon>Streptosporangiaceae</taxon>
        <taxon>Nonomuraea</taxon>
    </lineage>
</organism>
<feature type="domain" description="Ketoreductase" evidence="4">
    <location>
        <begin position="16"/>
        <end position="196"/>
    </location>
</feature>
<dbReference type="Pfam" id="PF00106">
    <property type="entry name" value="adh_short"/>
    <property type="match status" value="1"/>
</dbReference>
<keyword evidence="2" id="KW-0560">Oxidoreductase</keyword>
<evidence type="ECO:0000256" key="1">
    <source>
        <dbReference type="ARBA" id="ARBA00006484"/>
    </source>
</evidence>
<dbReference type="InterPro" id="IPR051687">
    <property type="entry name" value="Peroxisomal_Beta-Oxidation"/>
</dbReference>
<evidence type="ECO:0000313" key="6">
    <source>
        <dbReference type="Proteomes" id="UP001144036"/>
    </source>
</evidence>
<dbReference type="PRINTS" id="PR00081">
    <property type="entry name" value="GDHRDH"/>
</dbReference>
<dbReference type="PRINTS" id="PR00080">
    <property type="entry name" value="SDRFAMILY"/>
</dbReference>
<gene>
    <name evidence="5" type="ORF">OUY22_15710</name>
</gene>
<keyword evidence="6" id="KW-1185">Reference proteome</keyword>
<evidence type="ECO:0000259" key="4">
    <source>
        <dbReference type="SMART" id="SM00822"/>
    </source>
</evidence>